<comment type="caution">
    <text evidence="7">The sequence shown here is derived from an EMBL/GenBank/DDBJ whole genome shotgun (WGS) entry which is preliminary data.</text>
</comment>
<evidence type="ECO:0000256" key="2">
    <source>
        <dbReference type="ARBA" id="ARBA00016013"/>
    </source>
</evidence>
<proteinExistence type="inferred from homology"/>
<sequence>MSSITNNLGGVTDASSNSRPSAVDDLDLDVFLELMISELQNQDPLNPLENDELLAQISQIREIASNDQLTNTLESVLLGQNVTTATSLIGADVVALDENGQRVRGNVQRVTINDGQPNLDLSLSAAASAGEEEGSLESGNYVYEVVWETSDGTPFGQEIGVSTSTFSDFNGTVRLDNLPETTVRKSIYRTDNTGQGSRQLIGRVNGEVTSLVDGTPDSELGEHLTVATQKVSFGRKVTVDLDTVAQIEPPQ</sequence>
<evidence type="ECO:0000256" key="4">
    <source>
        <dbReference type="ARBA" id="ARBA00024746"/>
    </source>
</evidence>
<organism evidence="7 8">
    <name type="scientific">Pseudobythopirellula maris</name>
    <dbReference type="NCBI Taxonomy" id="2527991"/>
    <lineage>
        <taxon>Bacteria</taxon>
        <taxon>Pseudomonadati</taxon>
        <taxon>Planctomycetota</taxon>
        <taxon>Planctomycetia</taxon>
        <taxon>Pirellulales</taxon>
        <taxon>Lacipirellulaceae</taxon>
        <taxon>Pseudobythopirellula</taxon>
    </lineage>
</organism>
<dbReference type="Pfam" id="PF03963">
    <property type="entry name" value="FlgD"/>
    <property type="match status" value="1"/>
</dbReference>
<protein>
    <recommendedName>
        <fullName evidence="2 5">Basal-body rod modification protein FlgD</fullName>
    </recommendedName>
</protein>
<comment type="function">
    <text evidence="4 5">Required for flagellar hook formation. May act as a scaffolding protein.</text>
</comment>
<dbReference type="InterPro" id="IPR005648">
    <property type="entry name" value="FlgD"/>
</dbReference>
<name>A0A5C5ZH18_9BACT</name>
<dbReference type="GO" id="GO:0044781">
    <property type="term" value="P:bacterial-type flagellum organization"/>
    <property type="evidence" value="ECO:0007669"/>
    <property type="project" value="UniProtKB-UniRule"/>
</dbReference>
<gene>
    <name evidence="7" type="primary">flgD</name>
    <name evidence="7" type="ORF">Mal64_33420</name>
</gene>
<evidence type="ECO:0000256" key="3">
    <source>
        <dbReference type="ARBA" id="ARBA00022795"/>
    </source>
</evidence>
<dbReference type="Proteomes" id="UP000315440">
    <property type="component" value="Unassembled WGS sequence"/>
</dbReference>
<dbReference type="OrthoDB" id="280334at2"/>
<comment type="similarity">
    <text evidence="1 5">Belongs to the FlgD family.</text>
</comment>
<keyword evidence="3 5" id="KW-1005">Bacterial flagellum biogenesis</keyword>
<feature type="region of interest" description="Disordered" evidence="6">
    <location>
        <begin position="1"/>
        <end position="20"/>
    </location>
</feature>
<evidence type="ECO:0000313" key="7">
    <source>
        <dbReference type="EMBL" id="TWT86516.1"/>
    </source>
</evidence>
<evidence type="ECO:0000313" key="8">
    <source>
        <dbReference type="Proteomes" id="UP000315440"/>
    </source>
</evidence>
<dbReference type="RefSeq" id="WP_146402326.1">
    <property type="nucleotide sequence ID" value="NZ_SJPQ01000004.1"/>
</dbReference>
<reference evidence="7 8" key="1">
    <citation type="submission" date="2019-02" db="EMBL/GenBank/DDBJ databases">
        <title>Deep-cultivation of Planctomycetes and their phenomic and genomic characterization uncovers novel biology.</title>
        <authorList>
            <person name="Wiegand S."/>
            <person name="Jogler M."/>
            <person name="Boedeker C."/>
            <person name="Pinto D."/>
            <person name="Vollmers J."/>
            <person name="Rivas-Marin E."/>
            <person name="Kohn T."/>
            <person name="Peeters S.H."/>
            <person name="Heuer A."/>
            <person name="Rast P."/>
            <person name="Oberbeckmann S."/>
            <person name="Bunk B."/>
            <person name="Jeske O."/>
            <person name="Meyerdierks A."/>
            <person name="Storesund J.E."/>
            <person name="Kallscheuer N."/>
            <person name="Luecker S."/>
            <person name="Lage O.M."/>
            <person name="Pohl T."/>
            <person name="Merkel B.J."/>
            <person name="Hornburger P."/>
            <person name="Mueller R.-W."/>
            <person name="Bruemmer F."/>
            <person name="Labrenz M."/>
            <person name="Spormann A.M."/>
            <person name="Op Den Camp H."/>
            <person name="Overmann J."/>
            <person name="Amann R."/>
            <person name="Jetten M.S.M."/>
            <person name="Mascher T."/>
            <person name="Medema M.H."/>
            <person name="Devos D.P."/>
            <person name="Kaster A.-K."/>
            <person name="Ovreas L."/>
            <person name="Rohde M."/>
            <person name="Galperin M.Y."/>
            <person name="Jogler C."/>
        </authorList>
    </citation>
    <scope>NUCLEOTIDE SEQUENCE [LARGE SCALE GENOMIC DNA]</scope>
    <source>
        <strain evidence="7 8">Mal64</strain>
    </source>
</reference>
<dbReference type="EMBL" id="SJPQ01000004">
    <property type="protein sequence ID" value="TWT86516.1"/>
    <property type="molecule type" value="Genomic_DNA"/>
</dbReference>
<evidence type="ECO:0000256" key="5">
    <source>
        <dbReference type="RuleBase" id="RU362076"/>
    </source>
</evidence>
<evidence type="ECO:0000256" key="1">
    <source>
        <dbReference type="ARBA" id="ARBA00010577"/>
    </source>
</evidence>
<dbReference type="AlphaFoldDB" id="A0A5C5ZH18"/>
<evidence type="ECO:0000256" key="6">
    <source>
        <dbReference type="SAM" id="MobiDB-lite"/>
    </source>
</evidence>
<keyword evidence="8" id="KW-1185">Reference proteome</keyword>
<accession>A0A5C5ZH18</accession>